<evidence type="ECO:0000313" key="1">
    <source>
        <dbReference type="EMBL" id="KAK3747225.1"/>
    </source>
</evidence>
<name>A0AAE0YJR9_9GAST</name>
<dbReference type="Proteomes" id="UP001283361">
    <property type="component" value="Unassembled WGS sequence"/>
</dbReference>
<organism evidence="1 2">
    <name type="scientific">Elysia crispata</name>
    <name type="common">lettuce slug</name>
    <dbReference type="NCBI Taxonomy" id="231223"/>
    <lineage>
        <taxon>Eukaryota</taxon>
        <taxon>Metazoa</taxon>
        <taxon>Spiralia</taxon>
        <taxon>Lophotrochozoa</taxon>
        <taxon>Mollusca</taxon>
        <taxon>Gastropoda</taxon>
        <taxon>Heterobranchia</taxon>
        <taxon>Euthyneura</taxon>
        <taxon>Panpulmonata</taxon>
        <taxon>Sacoglossa</taxon>
        <taxon>Placobranchoidea</taxon>
        <taxon>Plakobranchidae</taxon>
        <taxon>Elysia</taxon>
    </lineage>
</organism>
<comment type="caution">
    <text evidence="1">The sequence shown here is derived from an EMBL/GenBank/DDBJ whole genome shotgun (WGS) entry which is preliminary data.</text>
</comment>
<reference evidence="1" key="1">
    <citation type="journal article" date="2023" name="G3 (Bethesda)">
        <title>A reference genome for the long-term kleptoplast-retaining sea slug Elysia crispata morphotype clarki.</title>
        <authorList>
            <person name="Eastman K.E."/>
            <person name="Pendleton A.L."/>
            <person name="Shaikh M.A."/>
            <person name="Suttiyut T."/>
            <person name="Ogas R."/>
            <person name="Tomko P."/>
            <person name="Gavelis G."/>
            <person name="Widhalm J.R."/>
            <person name="Wisecaver J.H."/>
        </authorList>
    </citation>
    <scope>NUCLEOTIDE SEQUENCE</scope>
    <source>
        <strain evidence="1">ECLA1</strain>
    </source>
</reference>
<proteinExistence type="predicted"/>
<sequence length="75" mass="8770">MTTTNLNVPHCDCLGSRYKRMEKGGEFEWACGEQVALIEYIISSLFRGRKERIPLLFEYFRFKKKATFFAPAQIS</sequence>
<dbReference type="AlphaFoldDB" id="A0AAE0YJR9"/>
<protein>
    <submittedName>
        <fullName evidence="1">Uncharacterized protein</fullName>
    </submittedName>
</protein>
<accession>A0AAE0YJR9</accession>
<evidence type="ECO:0000313" key="2">
    <source>
        <dbReference type="Proteomes" id="UP001283361"/>
    </source>
</evidence>
<dbReference type="EMBL" id="JAWDGP010006101">
    <property type="protein sequence ID" value="KAK3747225.1"/>
    <property type="molecule type" value="Genomic_DNA"/>
</dbReference>
<gene>
    <name evidence="1" type="ORF">RRG08_005861</name>
</gene>
<keyword evidence="2" id="KW-1185">Reference proteome</keyword>